<evidence type="ECO:0000256" key="3">
    <source>
        <dbReference type="SAM" id="Phobius"/>
    </source>
</evidence>
<sequence>MMAIHILFITTVIYLIWIFDIFCFAEQSRLIQRSAPLIIEGPQDIAAELDKPIQLHCRAESFNQSLDDLHIDWYKDGKRVTTDPNARIITEFMALHIINTIEQDQGSYYCIAKNSYGKTQSRTALIQFTKLDRDFEIEPQSIAVELYENIRLKCQPPKGTPIPTIYWQKDHKNISLNDNIRLEQNDLIIDSMKHSNFGSYRCLATNQAGKRESKLAIVQQFKKPEIKIKPGNKIDVRRGTNIEIQCQISDNTDSSLIVVWKRVDNKEFRNGIIVKGNILEIQSAQYADTGVYYCELNIQGRLLKETMIFGVYEKGPNNDYHSEVNVTAFIGTNSTLRCHLPKQKRDTVIFWEKVYKSNMQNIGLYKGQENGRFQVNYNDELLIRKIDETDDGLFFCQMYSSSDKKILLGKTTVYVKVYSLEPPPIIRIVPNNQTVPVGVEIIISCQQQDRQLLSSKIKYLPLNDKSDNYHSIKWYFKQTRSKSNRYHTQSLSNQEMLIKFDNKKHKIESNGDLILRHVDKNDTGIYRCLVSNNQGETSWSATLNIEDPRSNAVFQRVETKDLPSAPSQPVAVAFGSDYIELAWSDSLMQTTEGYLIEYFQLTSKPLNWIRIGPIQPITKYIISNLKSGSSYQFIVRALNRYGFGQPSPLSEVIDTRQTTKFISNDHDKVKKVLNSDQELIRLFEPINVQETSVNLKWNVLRNSDLIEKYYVYIVEDGNNQRIETTPEKGNGLYEYIVRNLKMNTLYQIKIIPYKYDIQGKESNTIYIKTPEGPPSAPPDDVIVELTGLNSLSIKWNPPSLNHQNGQIIAYKVNCLGNNETTSIRLHNISSEAKGLHIKSLFENLQYCISVAAKTKAGDGPYTEPKCVIMNSDFLKRNRNGLGGKLRMAIDQPWFIPVIILSSLLFVCLILSTIWLCFKRYQTRKTYGSDQFVELPIHKTSNGTRYNLIKDPLWTDSLRSTSNLGSGPSNFLMTKCCTAGSSASDQEQQQPMFIHKNPINALLQECNNKNLTLSDHSCGSNSLHHSIKTNQNHNNDTTITTVSPDSSPQYTEINNSNNIQQTLNPYATTGLFSPCNGIMNGNELPTYNESLRTTNYLQNSLPSSPFNFTTSQNSSRHHNGLIFPHSIDISQQQKQKASSSPYYSQTSSYSTHQPVIIPSVEYHPPWYPMGEANVNVQQLLSSHRQNIQPSSQHTTPYHQQQQQQQQQQQHQNENQQQSPHIYRTTCIHCSHPHTPSSIRTSARSPSSHSRSSSNGKHFRHNNRNKNNGNNNTNNNNVNSRSIDTDVRWNNDHTCSISDSLNSNHDLTKSRSNSKGRITNMNSKSESIKITNGREKIKNNHSKRNLKYQLPNEPMLNSHRGETMITSWTSVTDGSNPESSSSNSDNNDVNHDHSRTSSEGSIFTDSDLKKITLSFNQNNQTQQPNNKDSNSTFEENICQQRPLSANLLLEEINILKETTSI</sequence>
<feature type="domain" description="Ig-like" evidence="4">
    <location>
        <begin position="139"/>
        <end position="216"/>
    </location>
</feature>
<feature type="compositionally biased region" description="Polar residues" evidence="2">
    <location>
        <begin position="1182"/>
        <end position="1196"/>
    </location>
</feature>
<dbReference type="Pfam" id="PF00041">
    <property type="entry name" value="fn3"/>
    <property type="match status" value="2"/>
</dbReference>
<feature type="compositionally biased region" description="Polar residues" evidence="2">
    <location>
        <begin position="1295"/>
        <end position="1328"/>
    </location>
</feature>
<evidence type="ECO:0000313" key="6">
    <source>
        <dbReference type="EMBL" id="CAF0783163.1"/>
    </source>
</evidence>
<feature type="transmembrane region" description="Helical" evidence="3">
    <location>
        <begin position="893"/>
        <end position="915"/>
    </location>
</feature>
<feature type="domain" description="Ig-like" evidence="4">
    <location>
        <begin position="316"/>
        <end position="407"/>
    </location>
</feature>
<evidence type="ECO:0000313" key="8">
    <source>
        <dbReference type="Proteomes" id="UP000663829"/>
    </source>
</evidence>
<keyword evidence="3" id="KW-0812">Transmembrane</keyword>
<feature type="region of interest" description="Disordered" evidence="2">
    <location>
        <begin position="1295"/>
        <end position="1401"/>
    </location>
</feature>
<keyword evidence="3" id="KW-1133">Transmembrane helix</keyword>
<dbReference type="SMART" id="SM00060">
    <property type="entry name" value="FN3"/>
    <property type="match status" value="3"/>
</dbReference>
<keyword evidence="8" id="KW-1185">Reference proteome</keyword>
<evidence type="ECO:0000313" key="7">
    <source>
        <dbReference type="EMBL" id="CAF3566665.1"/>
    </source>
</evidence>
<feature type="region of interest" description="Disordered" evidence="2">
    <location>
        <begin position="1182"/>
        <end position="1282"/>
    </location>
</feature>
<feature type="transmembrane region" description="Helical" evidence="3">
    <location>
        <begin position="6"/>
        <end position="25"/>
    </location>
</feature>
<comment type="caution">
    <text evidence="6">The sequence shown here is derived from an EMBL/GenBank/DDBJ whole genome shotgun (WGS) entry which is preliminary data.</text>
</comment>
<dbReference type="SUPFAM" id="SSF48726">
    <property type="entry name" value="Immunoglobulin"/>
    <property type="match status" value="5"/>
</dbReference>
<dbReference type="EMBL" id="CAJNOQ010000290">
    <property type="protein sequence ID" value="CAF0783163.1"/>
    <property type="molecule type" value="Genomic_DNA"/>
</dbReference>
<dbReference type="InterPro" id="IPR003598">
    <property type="entry name" value="Ig_sub2"/>
</dbReference>
<feature type="domain" description="Fibronectin type-III" evidence="5">
    <location>
        <begin position="777"/>
        <end position="872"/>
    </location>
</feature>
<evidence type="ECO:0000256" key="1">
    <source>
        <dbReference type="ARBA" id="ARBA00022737"/>
    </source>
</evidence>
<dbReference type="InterPro" id="IPR007110">
    <property type="entry name" value="Ig-like_dom"/>
</dbReference>
<feature type="domain" description="Fibronectin type-III" evidence="5">
    <location>
        <begin position="679"/>
        <end position="772"/>
    </location>
</feature>
<dbReference type="InterPro" id="IPR013783">
    <property type="entry name" value="Ig-like_fold"/>
</dbReference>
<dbReference type="Pfam" id="PF13927">
    <property type="entry name" value="Ig_3"/>
    <property type="match status" value="1"/>
</dbReference>
<dbReference type="InterPro" id="IPR003961">
    <property type="entry name" value="FN3_dom"/>
</dbReference>
<dbReference type="InterPro" id="IPR003599">
    <property type="entry name" value="Ig_sub"/>
</dbReference>
<dbReference type="InterPro" id="IPR036179">
    <property type="entry name" value="Ig-like_dom_sf"/>
</dbReference>
<dbReference type="CDD" id="cd00063">
    <property type="entry name" value="FN3"/>
    <property type="match status" value="3"/>
</dbReference>
<feature type="compositionally biased region" description="Low complexity" evidence="2">
    <location>
        <begin position="1371"/>
        <end position="1385"/>
    </location>
</feature>
<gene>
    <name evidence="6" type="ORF">GPM918_LOCUS2584</name>
    <name evidence="7" type="ORF">SRO942_LOCUS2584</name>
</gene>
<dbReference type="PROSITE" id="PS50835">
    <property type="entry name" value="IG_LIKE"/>
    <property type="match status" value="5"/>
</dbReference>
<feature type="compositionally biased region" description="Low complexity" evidence="2">
    <location>
        <begin position="1197"/>
        <end position="1216"/>
    </location>
</feature>
<feature type="domain" description="Ig-like" evidence="4">
    <location>
        <begin position="424"/>
        <end position="544"/>
    </location>
</feature>
<evidence type="ECO:0000259" key="4">
    <source>
        <dbReference type="PROSITE" id="PS50835"/>
    </source>
</evidence>
<dbReference type="InterPro" id="IPR013098">
    <property type="entry name" value="Ig_I-set"/>
</dbReference>
<dbReference type="Proteomes" id="UP000663829">
    <property type="component" value="Unassembled WGS sequence"/>
</dbReference>
<dbReference type="PROSITE" id="PS50853">
    <property type="entry name" value="FN3"/>
    <property type="match status" value="3"/>
</dbReference>
<dbReference type="PANTHER" id="PTHR13817:SF172">
    <property type="entry name" value="IG-LIKE DOMAIN-CONTAINING PROTEIN"/>
    <property type="match status" value="1"/>
</dbReference>
<dbReference type="InterPro" id="IPR013106">
    <property type="entry name" value="Ig_V-set"/>
</dbReference>
<protein>
    <submittedName>
        <fullName evidence="6">Uncharacterized protein</fullName>
    </submittedName>
</protein>
<organism evidence="6 8">
    <name type="scientific">Didymodactylos carnosus</name>
    <dbReference type="NCBI Taxonomy" id="1234261"/>
    <lineage>
        <taxon>Eukaryota</taxon>
        <taxon>Metazoa</taxon>
        <taxon>Spiralia</taxon>
        <taxon>Gnathifera</taxon>
        <taxon>Rotifera</taxon>
        <taxon>Eurotatoria</taxon>
        <taxon>Bdelloidea</taxon>
        <taxon>Philodinida</taxon>
        <taxon>Philodinidae</taxon>
        <taxon>Didymodactylos</taxon>
    </lineage>
</organism>
<feature type="domain" description="Ig-like" evidence="4">
    <location>
        <begin position="36"/>
        <end position="126"/>
    </location>
</feature>
<dbReference type="Pfam" id="PF07679">
    <property type="entry name" value="I-set"/>
    <property type="match status" value="2"/>
</dbReference>
<accession>A0A813RJD8</accession>
<feature type="region of interest" description="Disordered" evidence="2">
    <location>
        <begin position="1128"/>
        <end position="1149"/>
    </location>
</feature>
<keyword evidence="3" id="KW-0472">Membrane</keyword>
<dbReference type="InterPro" id="IPR050964">
    <property type="entry name" value="Striated_Muscle_Regulatory"/>
</dbReference>
<feature type="compositionally biased region" description="Low complexity" evidence="2">
    <location>
        <begin position="1235"/>
        <end position="1252"/>
    </location>
</feature>
<dbReference type="Gene3D" id="2.60.40.10">
    <property type="entry name" value="Immunoglobulins"/>
    <property type="match status" value="8"/>
</dbReference>
<keyword evidence="1" id="KW-0677">Repeat</keyword>
<dbReference type="SUPFAM" id="SSF49265">
    <property type="entry name" value="Fibronectin type III"/>
    <property type="match status" value="2"/>
</dbReference>
<dbReference type="Pfam" id="PF07686">
    <property type="entry name" value="V-set"/>
    <property type="match status" value="1"/>
</dbReference>
<evidence type="ECO:0000256" key="2">
    <source>
        <dbReference type="SAM" id="MobiDB-lite"/>
    </source>
</evidence>
<dbReference type="PANTHER" id="PTHR13817">
    <property type="entry name" value="TITIN"/>
    <property type="match status" value="1"/>
</dbReference>
<reference evidence="6" key="1">
    <citation type="submission" date="2021-02" db="EMBL/GenBank/DDBJ databases">
        <authorList>
            <person name="Nowell W R."/>
        </authorList>
    </citation>
    <scope>NUCLEOTIDE SEQUENCE</scope>
</reference>
<dbReference type="Proteomes" id="UP000681722">
    <property type="component" value="Unassembled WGS sequence"/>
</dbReference>
<dbReference type="InterPro" id="IPR036116">
    <property type="entry name" value="FN3_sf"/>
</dbReference>
<feature type="domain" description="Fibronectin type-III" evidence="5">
    <location>
        <begin position="565"/>
        <end position="658"/>
    </location>
</feature>
<feature type="compositionally biased region" description="Low complexity" evidence="2">
    <location>
        <begin position="1129"/>
        <end position="1149"/>
    </location>
</feature>
<feature type="domain" description="Ig-like" evidence="4">
    <location>
        <begin position="224"/>
        <end position="297"/>
    </location>
</feature>
<dbReference type="SMART" id="SM00409">
    <property type="entry name" value="IG"/>
    <property type="match status" value="5"/>
</dbReference>
<name>A0A813RJD8_9BILA</name>
<dbReference type="OrthoDB" id="428111at2759"/>
<dbReference type="SMART" id="SM00408">
    <property type="entry name" value="IGc2"/>
    <property type="match status" value="5"/>
</dbReference>
<evidence type="ECO:0000259" key="5">
    <source>
        <dbReference type="PROSITE" id="PS50853"/>
    </source>
</evidence>
<feature type="compositionally biased region" description="Low complexity" evidence="2">
    <location>
        <begin position="1263"/>
        <end position="1277"/>
    </location>
</feature>
<proteinExistence type="predicted"/>
<dbReference type="EMBL" id="CAJOBC010000290">
    <property type="protein sequence ID" value="CAF3566665.1"/>
    <property type="molecule type" value="Genomic_DNA"/>
</dbReference>